<comment type="caution">
    <text evidence="3">The sequence shown here is derived from an EMBL/GenBank/DDBJ whole genome shotgun (WGS) entry which is preliminary data.</text>
</comment>
<evidence type="ECO:0000313" key="4">
    <source>
        <dbReference type="Proteomes" id="UP001177080"/>
    </source>
</evidence>
<keyword evidence="4" id="KW-1185">Reference proteome</keyword>
<evidence type="ECO:0000256" key="1">
    <source>
        <dbReference type="ARBA" id="ARBA00009437"/>
    </source>
</evidence>
<name>A0ABT8XP54_9HYPH</name>
<organism evidence="3 4">
    <name type="scientific">Shinella curvata</name>
    <dbReference type="NCBI Taxonomy" id="1817964"/>
    <lineage>
        <taxon>Bacteria</taxon>
        <taxon>Pseudomonadati</taxon>
        <taxon>Pseudomonadota</taxon>
        <taxon>Alphaproteobacteria</taxon>
        <taxon>Hyphomicrobiales</taxon>
        <taxon>Rhizobiaceae</taxon>
        <taxon>Shinella</taxon>
    </lineage>
</organism>
<dbReference type="InterPro" id="IPR058163">
    <property type="entry name" value="LysR-type_TF_proteobact-type"/>
</dbReference>
<comment type="similarity">
    <text evidence="1">Belongs to the LysR transcriptional regulatory family.</text>
</comment>
<sequence length="201" mass="22473">MFANTWLAKNLGDFCRDFPSIECHITFMDNHRVHEVKDTDIGLVFGNGGWPDRWSASLDQVNVAPVCTPRLLDSIGGQSAKPIDLSRTLLLHWDDGSEWRRWFAEVGLPGVDQDARHLYCNDLGMAIGLAVHGAGVALVSDMLAAHDLKRNTLVKPFPYAIDIFGAWHVLSTDRNLSRPAVRLFLRWLLPQFGRANLLASL</sequence>
<dbReference type="Gene3D" id="3.40.190.10">
    <property type="entry name" value="Periplasmic binding protein-like II"/>
    <property type="match status" value="2"/>
</dbReference>
<dbReference type="PANTHER" id="PTHR30537">
    <property type="entry name" value="HTH-TYPE TRANSCRIPTIONAL REGULATOR"/>
    <property type="match status" value="1"/>
</dbReference>
<evidence type="ECO:0000313" key="3">
    <source>
        <dbReference type="EMBL" id="MDO6125001.1"/>
    </source>
</evidence>
<proteinExistence type="inferred from homology"/>
<dbReference type="EMBL" id="WHSC02000019">
    <property type="protein sequence ID" value="MDO6125001.1"/>
    <property type="molecule type" value="Genomic_DNA"/>
</dbReference>
<reference evidence="3" key="1">
    <citation type="submission" date="2022-04" db="EMBL/GenBank/DDBJ databases">
        <title>Shinella lacus sp. nov., a novel member of the genus Shinella from water.</title>
        <authorList>
            <person name="Deng Y."/>
        </authorList>
    </citation>
    <scope>NUCLEOTIDE SEQUENCE</scope>
    <source>
        <strain evidence="3">JCM 31239</strain>
    </source>
</reference>
<evidence type="ECO:0000259" key="2">
    <source>
        <dbReference type="Pfam" id="PF03466"/>
    </source>
</evidence>
<dbReference type="PANTHER" id="PTHR30537:SF26">
    <property type="entry name" value="GLYCINE CLEAVAGE SYSTEM TRANSCRIPTIONAL ACTIVATOR"/>
    <property type="match status" value="1"/>
</dbReference>
<protein>
    <submittedName>
        <fullName evidence="3">LysR substrate-binding domain-containing protein</fullName>
    </submittedName>
</protein>
<gene>
    <name evidence="3" type="ORF">GB928_027840</name>
</gene>
<feature type="domain" description="LysR substrate-binding" evidence="2">
    <location>
        <begin position="2"/>
        <end position="191"/>
    </location>
</feature>
<dbReference type="SUPFAM" id="SSF53850">
    <property type="entry name" value="Periplasmic binding protein-like II"/>
    <property type="match status" value="1"/>
</dbReference>
<accession>A0ABT8XP54</accession>
<dbReference type="InterPro" id="IPR005119">
    <property type="entry name" value="LysR_subst-bd"/>
</dbReference>
<dbReference type="Pfam" id="PF03466">
    <property type="entry name" value="LysR_substrate"/>
    <property type="match status" value="1"/>
</dbReference>
<dbReference type="Proteomes" id="UP001177080">
    <property type="component" value="Unassembled WGS sequence"/>
</dbReference>